<dbReference type="RefSeq" id="WP_176233997.1">
    <property type="nucleotide sequence ID" value="NZ_BLRY01000365.1"/>
</dbReference>
<accession>A0A6V8PD01</accession>
<protein>
    <submittedName>
        <fullName evidence="1">Membrane dipeptidase</fullName>
    </submittedName>
</protein>
<feature type="non-terminal residue" evidence="1">
    <location>
        <position position="1"/>
    </location>
</feature>
<dbReference type="EMBL" id="BLRY01000365">
    <property type="protein sequence ID" value="GFP28716.1"/>
    <property type="molecule type" value="Genomic_DNA"/>
</dbReference>
<sequence>LVRKSMDIEKAYKEKKHGLVLDFQDTVAFEDDLDRINLFYNLGVRMVQLTYNLRNLVGDGCTETYQSGLSTFGQDVVRRLNNLGILIDVSHCSEQVAWDALEISKTPIVVSHSCSAALCRHDRAKSDELAKTIAEHGGFFGVVIIPGFIQEAKEATLEDFCRHVEHLVRVIGIDHVGIGTDKTGPGPGTESRIPYPETMPRRSLGVFDWSGFRLEEHRLTPEYHLKGYEDFRDWPNLTVALAQWGFNEEELRKLLGLNFLRIFKEICG</sequence>
<name>A0A6V8PD01_9ACTN</name>
<organism evidence="1 2">
    <name type="scientific">Candidatus Hakubella thermalkaliphila</name>
    <dbReference type="NCBI Taxonomy" id="2754717"/>
    <lineage>
        <taxon>Bacteria</taxon>
        <taxon>Bacillati</taxon>
        <taxon>Actinomycetota</taxon>
        <taxon>Actinomycetota incertae sedis</taxon>
        <taxon>Candidatus Hakubellales</taxon>
        <taxon>Candidatus Hakubellaceae</taxon>
        <taxon>Candidatus Hakubella</taxon>
    </lineage>
</organism>
<gene>
    <name evidence="1" type="ORF">HKBW3S33_02130</name>
</gene>
<evidence type="ECO:0000313" key="2">
    <source>
        <dbReference type="Proteomes" id="UP000591948"/>
    </source>
</evidence>
<dbReference type="GO" id="GO:0070573">
    <property type="term" value="F:metallodipeptidase activity"/>
    <property type="evidence" value="ECO:0007669"/>
    <property type="project" value="InterPro"/>
</dbReference>
<dbReference type="InterPro" id="IPR032466">
    <property type="entry name" value="Metal_Hydrolase"/>
</dbReference>
<dbReference type="SUPFAM" id="SSF51556">
    <property type="entry name" value="Metallo-dependent hydrolases"/>
    <property type="match status" value="1"/>
</dbReference>
<dbReference type="GO" id="GO:0006508">
    <property type="term" value="P:proteolysis"/>
    <property type="evidence" value="ECO:0007669"/>
    <property type="project" value="InterPro"/>
</dbReference>
<dbReference type="Gene3D" id="3.20.20.140">
    <property type="entry name" value="Metal-dependent hydrolases"/>
    <property type="match status" value="1"/>
</dbReference>
<dbReference type="PANTHER" id="PTHR10443">
    <property type="entry name" value="MICROSOMAL DIPEPTIDASE"/>
    <property type="match status" value="1"/>
</dbReference>
<dbReference type="AlphaFoldDB" id="A0A6V8PD01"/>
<dbReference type="Proteomes" id="UP000591948">
    <property type="component" value="Unassembled WGS sequence"/>
</dbReference>
<proteinExistence type="predicted"/>
<keyword evidence="2" id="KW-1185">Reference proteome</keyword>
<dbReference type="PANTHER" id="PTHR10443:SF12">
    <property type="entry name" value="DIPEPTIDASE"/>
    <property type="match status" value="1"/>
</dbReference>
<comment type="caution">
    <text evidence="1">The sequence shown here is derived from an EMBL/GenBank/DDBJ whole genome shotgun (WGS) entry which is preliminary data.</text>
</comment>
<evidence type="ECO:0000313" key="1">
    <source>
        <dbReference type="EMBL" id="GFP28716.1"/>
    </source>
</evidence>
<dbReference type="PROSITE" id="PS51365">
    <property type="entry name" value="RENAL_DIPEPTIDASE_2"/>
    <property type="match status" value="1"/>
</dbReference>
<dbReference type="InterPro" id="IPR008257">
    <property type="entry name" value="Pept_M19"/>
</dbReference>
<reference evidence="1 2" key="1">
    <citation type="journal article" date="2020" name="Front. Microbiol.">
        <title>Single-cell genomics of novel Actinobacteria with the Wood-Ljungdahl pathway discovered in a serpentinizing system.</title>
        <authorList>
            <person name="Merino N."/>
            <person name="Kawai M."/>
            <person name="Boyd E.S."/>
            <person name="Colman D.R."/>
            <person name="McGlynn S.E."/>
            <person name="Nealson K.H."/>
            <person name="Kurokawa K."/>
            <person name="Hongoh Y."/>
        </authorList>
    </citation>
    <scope>NUCLEOTIDE SEQUENCE [LARGE SCALE GENOMIC DNA]</scope>
    <source>
        <strain evidence="1 2">S33</strain>
    </source>
</reference>
<dbReference type="Pfam" id="PF01244">
    <property type="entry name" value="Peptidase_M19"/>
    <property type="match status" value="1"/>
</dbReference>